<dbReference type="Proteomes" id="UP000215086">
    <property type="component" value="Chromosome"/>
</dbReference>
<name>A0A286RED4_9BACT</name>
<accession>A0A286RED4</accession>
<dbReference type="AlphaFoldDB" id="A0A286RED4"/>
<gene>
    <name evidence="1" type="ORF">THTE_1705</name>
</gene>
<sequence>MEHPFHRAGPNWLVAWFVKRQGQFKNCPYYTLCPRYVIGFCKNGVGYKQTCLAGAVKIRQHSTRGNVFLTLVMVTEHHGGLHRQIKTKDL</sequence>
<keyword evidence="2" id="KW-1185">Reference proteome</keyword>
<dbReference type="EMBL" id="CP018477">
    <property type="protein sequence ID" value="ASV74307.1"/>
    <property type="molecule type" value="Genomic_DNA"/>
</dbReference>
<reference evidence="1 2" key="1">
    <citation type="journal article" name="Front. Microbiol.">
        <title>Sugar Metabolism of the First Thermophilic Planctomycete Thermogutta terrifontis: Comparative Genomic and Transcriptomic Approaches.</title>
        <authorList>
            <person name="Elcheninov A.G."/>
            <person name="Menzel P."/>
            <person name="Gudbergsdottir S.R."/>
            <person name="Slesarev A.I."/>
            <person name="Kadnikov V.V."/>
            <person name="Krogh A."/>
            <person name="Bonch-Osmolovskaya E.A."/>
            <person name="Peng X."/>
            <person name="Kublanov I.V."/>
        </authorList>
    </citation>
    <scope>NUCLEOTIDE SEQUENCE [LARGE SCALE GENOMIC DNA]</scope>
    <source>
        <strain evidence="1 2">R1</strain>
    </source>
</reference>
<protein>
    <submittedName>
        <fullName evidence="1">Uncharacterized protein</fullName>
    </submittedName>
</protein>
<organism evidence="1 2">
    <name type="scientific">Thermogutta terrifontis</name>
    <dbReference type="NCBI Taxonomy" id="1331910"/>
    <lineage>
        <taxon>Bacteria</taxon>
        <taxon>Pseudomonadati</taxon>
        <taxon>Planctomycetota</taxon>
        <taxon>Planctomycetia</taxon>
        <taxon>Pirellulales</taxon>
        <taxon>Thermoguttaceae</taxon>
        <taxon>Thermogutta</taxon>
    </lineage>
</organism>
<dbReference type="KEGG" id="ttf:THTE_1705"/>
<evidence type="ECO:0000313" key="1">
    <source>
        <dbReference type="EMBL" id="ASV74307.1"/>
    </source>
</evidence>
<evidence type="ECO:0000313" key="2">
    <source>
        <dbReference type="Proteomes" id="UP000215086"/>
    </source>
</evidence>
<proteinExistence type="predicted"/>